<protein>
    <submittedName>
        <fullName evidence="3">Uncharacterized protein</fullName>
    </submittedName>
</protein>
<reference evidence="4 5" key="1">
    <citation type="submission" date="2020-04" db="EMBL/GenBank/DDBJ databases">
        <title>Molecular characterization of pseudomonads from Agaricus bisporus reveal novel blotch 2 pathogens in Western Europe.</title>
        <authorList>
            <person name="Taparia T."/>
            <person name="Krijger M."/>
            <person name="Haynes E."/>
            <person name="Elpinstone J.G."/>
            <person name="Noble R."/>
            <person name="Van Der Wolf J."/>
        </authorList>
    </citation>
    <scope>NUCLEOTIDE SEQUENCE [LARGE SCALE GENOMIC DNA]</scope>
    <source>
        <strain evidence="2 4">P7774</strain>
        <strain evidence="3 5">P8021</strain>
    </source>
</reference>
<name>A0A7Y8G7Z0_9PSED</name>
<gene>
    <name evidence="2" type="ORF">HX871_28245</name>
    <name evidence="3" type="ORF">HX893_33205</name>
</gene>
<evidence type="ECO:0000313" key="3">
    <source>
        <dbReference type="EMBL" id="NWE92977.1"/>
    </source>
</evidence>
<keyword evidence="4" id="KW-1185">Reference proteome</keyword>
<keyword evidence="1" id="KW-0732">Signal</keyword>
<accession>A0A7Y8G7Z0</accession>
<feature type="signal peptide" evidence="1">
    <location>
        <begin position="1"/>
        <end position="22"/>
    </location>
</feature>
<evidence type="ECO:0000313" key="5">
    <source>
        <dbReference type="Proteomes" id="UP000585226"/>
    </source>
</evidence>
<dbReference type="RefSeq" id="WP_010461409.1">
    <property type="nucleotide sequence ID" value="NZ_JACARY010000071.1"/>
</dbReference>
<dbReference type="Proteomes" id="UP000585226">
    <property type="component" value="Unassembled WGS sequence"/>
</dbReference>
<organism evidence="3 5">
    <name type="scientific">Pseudomonas reactans</name>
    <dbReference type="NCBI Taxonomy" id="117680"/>
    <lineage>
        <taxon>Bacteria</taxon>
        <taxon>Pseudomonadati</taxon>
        <taxon>Pseudomonadota</taxon>
        <taxon>Gammaproteobacteria</taxon>
        <taxon>Pseudomonadales</taxon>
        <taxon>Pseudomonadaceae</taxon>
        <taxon>Pseudomonas</taxon>
    </lineage>
</organism>
<dbReference type="Proteomes" id="UP000572863">
    <property type="component" value="Unassembled WGS sequence"/>
</dbReference>
<dbReference type="EMBL" id="JACASD010000156">
    <property type="protein sequence ID" value="NWE92977.1"/>
    <property type="molecule type" value="Genomic_DNA"/>
</dbReference>
<proteinExistence type="predicted"/>
<feature type="chain" id="PRO_5030838117" evidence="1">
    <location>
        <begin position="23"/>
        <end position="93"/>
    </location>
</feature>
<evidence type="ECO:0000313" key="2">
    <source>
        <dbReference type="EMBL" id="NWD98320.1"/>
    </source>
</evidence>
<dbReference type="AlphaFoldDB" id="A0A7Y8G7Z0"/>
<dbReference type="EMBL" id="JACARY010000071">
    <property type="protein sequence ID" value="NWD98320.1"/>
    <property type="molecule type" value="Genomic_DNA"/>
</dbReference>
<evidence type="ECO:0000256" key="1">
    <source>
        <dbReference type="SAM" id="SignalP"/>
    </source>
</evidence>
<sequence length="93" mass="9904">MKNKFALIMSIAISAFSIQSQAADNLCDVNLQNIDDILHTAGQNLGGGKVNNLEQVKIEAMKAKEAGNIDKCIALTQRAITNIDNSTMGGGRN</sequence>
<comment type="caution">
    <text evidence="3">The sequence shown here is derived from an EMBL/GenBank/DDBJ whole genome shotgun (WGS) entry which is preliminary data.</text>
</comment>
<evidence type="ECO:0000313" key="4">
    <source>
        <dbReference type="Proteomes" id="UP000572863"/>
    </source>
</evidence>